<evidence type="ECO:0000256" key="8">
    <source>
        <dbReference type="PIRSR" id="PIRSR601382-3"/>
    </source>
</evidence>
<feature type="region of interest" description="Disordered" evidence="11">
    <location>
        <begin position="1"/>
        <end position="28"/>
    </location>
</feature>
<evidence type="ECO:0000256" key="11">
    <source>
        <dbReference type="SAM" id="MobiDB-lite"/>
    </source>
</evidence>
<feature type="region of interest" description="Disordered" evidence="11">
    <location>
        <begin position="137"/>
        <end position="162"/>
    </location>
</feature>
<dbReference type="InterPro" id="IPR036026">
    <property type="entry name" value="Seven-hairpin_glycosidases"/>
</dbReference>
<dbReference type="Gene3D" id="1.50.10.10">
    <property type="match status" value="1"/>
</dbReference>
<sequence>MVKTSSLGTRSQRKPRQRGSIETGGGDAPKSCNVCRKQLCWLTSVGAVGIWSILLFSTWRELVQDGPKTSAEVQPSVIGTLQSRVITLERELSRAHEEIAERDRLLADLQQRVRGDARDSQLVPAVTPDQIAKAGALGVPEAPKSPPATSVPAPEPQLRGSTSCDFQQDVDYFLLAGKGKEEMVKANSNKAECCQLCVGKNRQVLGSCTVAVLSSPSDSPPSGCWIKAASSMTALKPNVKPGVTACFPPGHGALPVAPTAPPLDSRAVSEHDKSLALLISSATTQQMRANAVRDAIRHAWTCYKTYAWGNDELLPIAGKGRNRGFNMAVTMVDSLDTLWLAGLKDEFNDAKDWLAAHLHNKINAIGKTVSVFETTIRVLGGLLSAYDLSKESALLDLSVKLGQKILNVVTARGVTPYTFAGGRGGSSCPSLAESGTLQLEMRYLSHVSGDEIFAAKTMKFYETVQGFKSLDGLWPNCFERGRGKITLGADGDSFYEYLLKVWIQGGKRKEEDYLKGMYDKAVDGMEKHMVKKGADGLTYLGTATWDAHSVSYVPEMEHLTCFVPGWIALGAQQQADDVRQRRMKLADDIAYTCWQMYEKQPTGIAPERVKGEAMDLSKTNTKEYILRPEAAEGWWYMWELTQDPKYRDWGWKTLLAFEKWLWVPHGYASLRDVRQTSKTYLDRMESFFIAETLKYLLLLQADDHEMKLDRYVFNTEAHPLSILEFAPKP</sequence>
<dbReference type="InterPro" id="IPR050749">
    <property type="entry name" value="Glycosyl_Hydrolase_47"/>
</dbReference>
<accession>A0A812QPN3</accession>
<dbReference type="EC" id="3.2.1.-" evidence="9"/>
<dbReference type="GO" id="GO:0005975">
    <property type="term" value="P:carbohydrate metabolic process"/>
    <property type="evidence" value="ECO:0007669"/>
    <property type="project" value="InterPro"/>
</dbReference>
<dbReference type="GO" id="GO:0005783">
    <property type="term" value="C:endoplasmic reticulum"/>
    <property type="evidence" value="ECO:0007669"/>
    <property type="project" value="TreeGrafter"/>
</dbReference>
<comment type="caution">
    <text evidence="12">The sequence shown here is derived from an EMBL/GenBank/DDBJ whole genome shotgun (WGS) entry which is preliminary data.</text>
</comment>
<keyword evidence="4 9" id="KW-0378">Hydrolase</keyword>
<comment type="similarity">
    <text evidence="3 9">Belongs to the glycosyl hydrolase 47 family.</text>
</comment>
<evidence type="ECO:0000256" key="10">
    <source>
        <dbReference type="SAM" id="Coils"/>
    </source>
</evidence>
<comment type="pathway">
    <text evidence="2">Protein modification; protein glycosylation.</text>
</comment>
<dbReference type="OrthoDB" id="8118055at2759"/>
<evidence type="ECO:0000256" key="5">
    <source>
        <dbReference type="ARBA" id="ARBA00023157"/>
    </source>
</evidence>
<dbReference type="AlphaFoldDB" id="A0A812QPN3"/>
<name>A0A812QPN3_9DINO</name>
<evidence type="ECO:0000256" key="3">
    <source>
        <dbReference type="ARBA" id="ARBA00007658"/>
    </source>
</evidence>
<evidence type="ECO:0000256" key="1">
    <source>
        <dbReference type="ARBA" id="ARBA00001913"/>
    </source>
</evidence>
<gene>
    <name evidence="12" type="primary">MAN1A1</name>
    <name evidence="12" type="ORF">SNAT2548_LOCUS21657</name>
</gene>
<evidence type="ECO:0000313" key="12">
    <source>
        <dbReference type="EMBL" id="CAE7397772.1"/>
    </source>
</evidence>
<evidence type="ECO:0000256" key="2">
    <source>
        <dbReference type="ARBA" id="ARBA00004922"/>
    </source>
</evidence>
<keyword evidence="7" id="KW-0479">Metal-binding</keyword>
<evidence type="ECO:0000256" key="4">
    <source>
        <dbReference type="ARBA" id="ARBA00022801"/>
    </source>
</evidence>
<dbReference type="GO" id="GO:0000139">
    <property type="term" value="C:Golgi membrane"/>
    <property type="evidence" value="ECO:0007669"/>
    <property type="project" value="TreeGrafter"/>
</dbReference>
<keyword evidence="5 8" id="KW-1015">Disulfide bond</keyword>
<dbReference type="InterPro" id="IPR001382">
    <property type="entry name" value="Glyco_hydro_47"/>
</dbReference>
<evidence type="ECO:0000313" key="13">
    <source>
        <dbReference type="Proteomes" id="UP000604046"/>
    </source>
</evidence>
<evidence type="ECO:0000256" key="9">
    <source>
        <dbReference type="RuleBase" id="RU361193"/>
    </source>
</evidence>
<comment type="cofactor">
    <cofactor evidence="1 7">
        <name>Ca(2+)</name>
        <dbReference type="ChEBI" id="CHEBI:29108"/>
    </cofactor>
</comment>
<dbReference type="PANTHER" id="PTHR11742">
    <property type="entry name" value="MANNOSYL-OLIGOSACCHARIDE ALPHA-1,2-MANNOSIDASE-RELATED"/>
    <property type="match status" value="1"/>
</dbReference>
<dbReference type="SUPFAM" id="SSF48225">
    <property type="entry name" value="Seven-hairpin glycosidases"/>
    <property type="match status" value="1"/>
</dbReference>
<keyword evidence="10" id="KW-0175">Coiled coil</keyword>
<dbReference type="Proteomes" id="UP000604046">
    <property type="component" value="Unassembled WGS sequence"/>
</dbReference>
<protein>
    <recommendedName>
        <fullName evidence="9">alpha-1,2-Mannosidase</fullName>
        <ecNumber evidence="9">3.2.1.-</ecNumber>
    </recommendedName>
</protein>
<proteinExistence type="inferred from homology"/>
<keyword evidence="9" id="KW-0326">Glycosidase</keyword>
<keyword evidence="7" id="KW-0106">Calcium</keyword>
<dbReference type="Pfam" id="PF01532">
    <property type="entry name" value="Glyco_hydro_47"/>
    <property type="match status" value="1"/>
</dbReference>
<dbReference type="GO" id="GO:0004571">
    <property type="term" value="F:mannosyl-oligosaccharide 1,2-alpha-mannosidase activity"/>
    <property type="evidence" value="ECO:0007669"/>
    <property type="project" value="InterPro"/>
</dbReference>
<feature type="active site" evidence="6">
    <location>
        <position position="492"/>
    </location>
</feature>
<feature type="binding site" evidence="7">
    <location>
        <position position="715"/>
    </location>
    <ligand>
        <name>Ca(2+)</name>
        <dbReference type="ChEBI" id="CHEBI:29108"/>
    </ligand>
</feature>
<dbReference type="EMBL" id="CAJNDS010002259">
    <property type="protein sequence ID" value="CAE7397772.1"/>
    <property type="molecule type" value="Genomic_DNA"/>
</dbReference>
<dbReference type="InterPro" id="IPR012341">
    <property type="entry name" value="6hp_glycosidase-like_sf"/>
</dbReference>
<feature type="active site" evidence="6">
    <location>
        <position position="629"/>
    </location>
</feature>
<feature type="active site" description="Proton donor" evidence="6">
    <location>
        <position position="607"/>
    </location>
</feature>
<evidence type="ECO:0000256" key="7">
    <source>
        <dbReference type="PIRSR" id="PIRSR601382-2"/>
    </source>
</evidence>
<feature type="compositionally biased region" description="Polar residues" evidence="11">
    <location>
        <begin position="1"/>
        <end position="10"/>
    </location>
</feature>
<feature type="coiled-coil region" evidence="10">
    <location>
        <begin position="78"/>
        <end position="112"/>
    </location>
</feature>
<keyword evidence="13" id="KW-1185">Reference proteome</keyword>
<evidence type="ECO:0000256" key="6">
    <source>
        <dbReference type="PIRSR" id="PIRSR601382-1"/>
    </source>
</evidence>
<reference evidence="12" key="1">
    <citation type="submission" date="2021-02" db="EMBL/GenBank/DDBJ databases">
        <authorList>
            <person name="Dougan E. K."/>
            <person name="Rhodes N."/>
            <person name="Thang M."/>
            <person name="Chan C."/>
        </authorList>
    </citation>
    <scope>NUCLEOTIDE SEQUENCE</scope>
</reference>
<dbReference type="GO" id="GO:0005509">
    <property type="term" value="F:calcium ion binding"/>
    <property type="evidence" value="ECO:0007669"/>
    <property type="project" value="InterPro"/>
</dbReference>
<dbReference type="PRINTS" id="PR00747">
    <property type="entry name" value="GLYHDRLASE47"/>
</dbReference>
<feature type="disulfide bond" evidence="8">
    <location>
        <begin position="561"/>
        <end position="593"/>
    </location>
</feature>
<feature type="active site" description="Proton donor" evidence="6">
    <location>
        <position position="373"/>
    </location>
</feature>
<dbReference type="PANTHER" id="PTHR11742:SF6">
    <property type="entry name" value="MANNOSYL-OLIGOSACCHARIDE ALPHA-1,2-MANNOSIDASE IA-RELATED"/>
    <property type="match status" value="1"/>
</dbReference>
<organism evidence="12 13">
    <name type="scientific">Symbiodinium natans</name>
    <dbReference type="NCBI Taxonomy" id="878477"/>
    <lineage>
        <taxon>Eukaryota</taxon>
        <taxon>Sar</taxon>
        <taxon>Alveolata</taxon>
        <taxon>Dinophyceae</taxon>
        <taxon>Suessiales</taxon>
        <taxon>Symbiodiniaceae</taxon>
        <taxon>Symbiodinium</taxon>
    </lineage>
</organism>